<proteinExistence type="predicted"/>
<evidence type="ECO:0000313" key="4">
    <source>
        <dbReference type="RefSeq" id="XP_022343773.1"/>
    </source>
</evidence>
<dbReference type="InterPro" id="IPR055350">
    <property type="entry name" value="CCDC142_C"/>
</dbReference>
<evidence type="ECO:0000259" key="2">
    <source>
        <dbReference type="Pfam" id="PF14923"/>
    </source>
</evidence>
<dbReference type="OrthoDB" id="6579237at2759"/>
<dbReference type="AlphaFoldDB" id="A0A8B8EVV7"/>
<feature type="domain" description="Coiled-coil protein 142 C-terminal" evidence="2">
    <location>
        <begin position="502"/>
        <end position="944"/>
    </location>
</feature>
<organism evidence="3 4">
    <name type="scientific">Crassostrea virginica</name>
    <name type="common">Eastern oyster</name>
    <dbReference type="NCBI Taxonomy" id="6565"/>
    <lineage>
        <taxon>Eukaryota</taxon>
        <taxon>Metazoa</taxon>
        <taxon>Spiralia</taxon>
        <taxon>Lophotrochozoa</taxon>
        <taxon>Mollusca</taxon>
        <taxon>Bivalvia</taxon>
        <taxon>Autobranchia</taxon>
        <taxon>Pteriomorphia</taxon>
        <taxon>Ostreida</taxon>
        <taxon>Ostreoidea</taxon>
        <taxon>Ostreidae</taxon>
        <taxon>Crassostrea</taxon>
    </lineage>
</organism>
<feature type="region of interest" description="Disordered" evidence="1">
    <location>
        <begin position="440"/>
        <end position="482"/>
    </location>
</feature>
<name>A0A8B8EVV7_CRAVI</name>
<sequence>MPVGSPTEWMYEYSPDDTLPANEVSRVHVPGMDQDHDDTAEFYRYYTPPSYNTHMTTDCVFDVPEAEETLKLFRKPFKIVNPGNHITKRTPEYSSISFMHCRHLQGLGKQYMKLKSVMEERARLDFLRDCLFRIKSVSTFVRDLENLVQAEYRTYYAIMHNCLMDAPSSKIYCLNALCEDLRTHVGHWNNIKQCLHNNRWLQPILGRLYLDLEYVRKVLSQLYSDAIYWMEKLIVIGLQVFAHGSMATLTQEIVWNIARGLEDFNNVANGLSKGRYMSTSYFILEYLQSEMVNLTCKSDPQVTNHPGHVAFSVKSIPFSKILNIMAVERAKYAAIETHRFFTANEDFVRILYSGKLPNYVWNDEVQYPGHISHHLDTSDYHTASGSMTSISGAILKVGSVRAPDLTPYEPPLNEFARHENEFAENFLLIVCNSTNLLRKGESGSKSKHKSGKSPRSPSSKPPKGHDTPVLSRSDSKRKTVSWGDSADSSIRLQLTDRYMGVLWKYFGSALEQCFHEPLWGCRGNQMVGELGSVILSSATVVTLVRNMMEHVCLKDMFPSNAVPSILGVARKLHAQTALQSWDILMCEALGGQMTDKCYPCLLASGDHSTKTGMLLRDTYQPLFSLLQENLKDLPESAKDGSLLLPRQDLDLAQVTGIVSRLLGNCQAAHSWCTHKSHSFLSSWAVGSFLLVTQTDLKILADETKKALHNAQLFNTKNISKAKTSDQQMMIYLSSVTRLMSEVNIQLQSLSGTSKKVFSENCGKLSTEYFSIEMPQGKAWRKKSGGDCLSCGEWTKLPTEHSLYIEHALETILEPVIDGVSKLKKSAQLSVVSQAVMAFCEAWKNNILKNKIKFSYIGAYQFGIDIGYMRSWLGEFITDPEIRQTVLDLPVFKYFSGAVMILKKQPYRRGGSKFREPCSMEDLTLVDDGCNGHADLESVKVERNISRSVDTDLPPPMDESDIEFVNNINDWLALRVQGGSRAWKLSCLNAPQTND</sequence>
<dbReference type="Proteomes" id="UP000694844">
    <property type="component" value="Chromosome 5"/>
</dbReference>
<gene>
    <name evidence="4" type="primary">LOC111136903</name>
</gene>
<protein>
    <submittedName>
        <fullName evidence="4">Uncharacterized protein LOC111136903 isoform X1</fullName>
    </submittedName>
</protein>
<evidence type="ECO:0000256" key="1">
    <source>
        <dbReference type="SAM" id="MobiDB-lite"/>
    </source>
</evidence>
<dbReference type="PANTHER" id="PTHR21436:SF2">
    <property type="entry name" value="COILED-COIL DOMAIN-CONTAINING PROTEIN 142"/>
    <property type="match status" value="1"/>
</dbReference>
<dbReference type="Pfam" id="PF14923">
    <property type="entry name" value="CCDC142"/>
    <property type="match status" value="1"/>
</dbReference>
<accession>A0A8B8EVV7</accession>
<evidence type="ECO:0000313" key="3">
    <source>
        <dbReference type="Proteomes" id="UP000694844"/>
    </source>
</evidence>
<dbReference type="InterPro" id="IPR026700">
    <property type="entry name" value="CCDC142"/>
</dbReference>
<keyword evidence="3" id="KW-1185">Reference proteome</keyword>
<reference evidence="4" key="1">
    <citation type="submission" date="2025-08" db="UniProtKB">
        <authorList>
            <consortium name="RefSeq"/>
        </authorList>
    </citation>
    <scope>IDENTIFICATION</scope>
    <source>
        <tissue evidence="4">Whole sample</tissue>
    </source>
</reference>
<dbReference type="RefSeq" id="XP_022343773.1">
    <property type="nucleotide sequence ID" value="XM_022488065.1"/>
</dbReference>
<dbReference type="GeneID" id="111136903"/>
<dbReference type="PANTHER" id="PTHR21436">
    <property type="entry name" value="COILED-COIL DOMAIN-CONTAINING PROTEIN 142"/>
    <property type="match status" value="1"/>
</dbReference>
<dbReference type="KEGG" id="cvn:111136903"/>